<accession>A0A9X1WDD5</accession>
<name>A0A9X1WDD5_9VIBR</name>
<keyword evidence="3" id="KW-1185">Reference proteome</keyword>
<keyword evidence="2" id="KW-0238">DNA-binding</keyword>
<dbReference type="InterPro" id="IPR005175">
    <property type="entry name" value="PPC_dom"/>
</dbReference>
<proteinExistence type="predicted"/>
<dbReference type="PROSITE" id="PS51742">
    <property type="entry name" value="PPC"/>
    <property type="match status" value="1"/>
</dbReference>
<reference evidence="2" key="1">
    <citation type="submission" date="2021-11" db="EMBL/GenBank/DDBJ databases">
        <title>Vibrio ZSDE26 sp. nov. and Vibrio ZSDZ34 sp. nov., isolated from coastal seawater in Qingdao.</title>
        <authorList>
            <person name="Zhang P."/>
        </authorList>
    </citation>
    <scope>NUCLEOTIDE SEQUENCE</scope>
    <source>
        <strain evidence="2">ZSDZ34</strain>
    </source>
</reference>
<gene>
    <name evidence="2" type="ORF">LNL84_17170</name>
</gene>
<dbReference type="AlphaFoldDB" id="A0A9X1WDD5"/>
<dbReference type="SUPFAM" id="SSF117856">
    <property type="entry name" value="AF0104/ALDC/Ptd012-like"/>
    <property type="match status" value="1"/>
</dbReference>
<dbReference type="EMBL" id="JAJNNZ010000018">
    <property type="protein sequence ID" value="MCJ2378543.1"/>
    <property type="molecule type" value="Genomic_DNA"/>
</dbReference>
<evidence type="ECO:0000313" key="3">
    <source>
        <dbReference type="Proteomes" id="UP001139488"/>
    </source>
</evidence>
<dbReference type="Gene3D" id="3.30.1330.80">
    <property type="entry name" value="Hypothetical protein, similar to alpha- acetolactate decarboxylase, domain 2"/>
    <property type="match status" value="1"/>
</dbReference>
<feature type="domain" description="PPC" evidence="1">
    <location>
        <begin position="1"/>
        <end position="130"/>
    </location>
</feature>
<dbReference type="PANTHER" id="PTHR34988">
    <property type="entry name" value="PROTEIN, PUTATIVE-RELATED"/>
    <property type="match status" value="1"/>
</dbReference>
<dbReference type="Pfam" id="PF03479">
    <property type="entry name" value="PCC"/>
    <property type="match status" value="1"/>
</dbReference>
<dbReference type="RefSeq" id="WP_244358926.1">
    <property type="nucleotide sequence ID" value="NZ_JAJNNZ010000018.1"/>
</dbReference>
<dbReference type="CDD" id="cd11378">
    <property type="entry name" value="DUF296"/>
    <property type="match status" value="1"/>
</dbReference>
<organism evidence="2 3">
    <name type="scientific">Vibrio gelatinilyticus</name>
    <dbReference type="NCBI Taxonomy" id="2893468"/>
    <lineage>
        <taxon>Bacteria</taxon>
        <taxon>Pseudomonadati</taxon>
        <taxon>Pseudomonadota</taxon>
        <taxon>Gammaproteobacteria</taxon>
        <taxon>Vibrionales</taxon>
        <taxon>Vibrionaceae</taxon>
        <taxon>Vibrio</taxon>
    </lineage>
</organism>
<protein>
    <submittedName>
        <fullName evidence="2">DNA-binding protein</fullName>
    </submittedName>
</protein>
<dbReference type="GO" id="GO:0003677">
    <property type="term" value="F:DNA binding"/>
    <property type="evidence" value="ECO:0007669"/>
    <property type="project" value="UniProtKB-KW"/>
</dbReference>
<comment type="caution">
    <text evidence="2">The sequence shown here is derived from an EMBL/GenBank/DDBJ whole genome shotgun (WGS) entry which is preliminary data.</text>
</comment>
<dbReference type="Proteomes" id="UP001139488">
    <property type="component" value="Unassembled WGS sequence"/>
</dbReference>
<dbReference type="PANTHER" id="PTHR34988:SF1">
    <property type="entry name" value="DNA-BINDING PROTEIN"/>
    <property type="match status" value="1"/>
</dbReference>
<evidence type="ECO:0000313" key="2">
    <source>
        <dbReference type="EMBL" id="MCJ2378543.1"/>
    </source>
</evidence>
<sequence length="136" mass="15024">MNDIIAIRLTRGQDLKSEIQALVTQHRIQAGSIASCVGCLQTLNIRLAGATSTLSLQQPFEIVSIMGTLTPQHQHIHISVADSRGQVFGGHLLEGNIIDTTAELIIHQYEQLSFSREHDPMTGYSEWVIDNPSQHL</sequence>
<evidence type="ECO:0000259" key="1">
    <source>
        <dbReference type="PROSITE" id="PS51742"/>
    </source>
</evidence>